<dbReference type="InterPro" id="IPR017972">
    <property type="entry name" value="Cyt_P450_CS"/>
</dbReference>
<keyword evidence="3 8" id="KW-0349">Heme</keyword>
<dbReference type="RefSeq" id="XP_059603345.1">
    <property type="nucleotide sequence ID" value="XM_059744417.1"/>
</dbReference>
<dbReference type="CDD" id="cd11065">
    <property type="entry name" value="CYP64-like"/>
    <property type="match status" value="1"/>
</dbReference>
<dbReference type="GO" id="GO:0004497">
    <property type="term" value="F:monooxygenase activity"/>
    <property type="evidence" value="ECO:0007669"/>
    <property type="project" value="UniProtKB-KW"/>
</dbReference>
<reference evidence="10" key="1">
    <citation type="submission" date="2025-02" db="EMBL/GenBank/DDBJ databases">
        <authorList>
            <consortium name="NCBI Genome Project"/>
        </authorList>
    </citation>
    <scope>NUCLEOTIDE SEQUENCE</scope>
</reference>
<evidence type="ECO:0008006" key="11">
    <source>
        <dbReference type="Google" id="ProtNLM"/>
    </source>
</evidence>
<evidence type="ECO:0000256" key="6">
    <source>
        <dbReference type="ARBA" id="ARBA00023004"/>
    </source>
</evidence>
<dbReference type="GeneID" id="4977431"/>
<evidence type="ECO:0000256" key="2">
    <source>
        <dbReference type="ARBA" id="ARBA00010617"/>
    </source>
</evidence>
<gene>
    <name evidence="10" type="ORF">An01g11880</name>
</gene>
<feature type="binding site" description="axial binding residue" evidence="8">
    <location>
        <position position="457"/>
    </location>
    <ligand>
        <name>heme</name>
        <dbReference type="ChEBI" id="CHEBI:30413"/>
    </ligand>
    <ligandPart>
        <name>Fe</name>
        <dbReference type="ChEBI" id="CHEBI:18248"/>
    </ligandPart>
</feature>
<keyword evidence="7 9" id="KW-0503">Monooxygenase</keyword>
<dbReference type="GO" id="GO:0046872">
    <property type="term" value="F:metal ion binding"/>
    <property type="evidence" value="ECO:0007669"/>
    <property type="project" value="UniProtKB-KW"/>
</dbReference>
<protein>
    <recommendedName>
        <fullName evidence="11">O-methylsterigmatocystin oxidoreductase</fullName>
    </recommendedName>
</protein>
<proteinExistence type="inferred from homology"/>
<dbReference type="PANTHER" id="PTHR46300">
    <property type="entry name" value="P450, PUTATIVE (EUROFUNG)-RELATED-RELATED"/>
    <property type="match status" value="1"/>
</dbReference>
<dbReference type="PRINTS" id="PR00385">
    <property type="entry name" value="P450"/>
</dbReference>
<keyword evidence="5 9" id="KW-0560">Oxidoreductase</keyword>
<evidence type="ECO:0000256" key="8">
    <source>
        <dbReference type="PIRSR" id="PIRSR602401-1"/>
    </source>
</evidence>
<dbReference type="InterPro" id="IPR001128">
    <property type="entry name" value="Cyt_P450"/>
</dbReference>
<dbReference type="Gene3D" id="1.10.630.10">
    <property type="entry name" value="Cytochrome P450"/>
    <property type="match status" value="1"/>
</dbReference>
<dbReference type="PRINTS" id="PR00463">
    <property type="entry name" value="EP450I"/>
</dbReference>
<evidence type="ECO:0000256" key="3">
    <source>
        <dbReference type="ARBA" id="ARBA00022617"/>
    </source>
</evidence>
<dbReference type="AlphaFoldDB" id="A0AAJ8BW49"/>
<dbReference type="PANTHER" id="PTHR46300:SF7">
    <property type="entry name" value="P450, PUTATIVE (EUROFUNG)-RELATED"/>
    <property type="match status" value="1"/>
</dbReference>
<name>A0AAJ8BW49_ASPNG</name>
<evidence type="ECO:0000256" key="5">
    <source>
        <dbReference type="ARBA" id="ARBA00023002"/>
    </source>
</evidence>
<dbReference type="InterPro" id="IPR036396">
    <property type="entry name" value="Cyt_P450_sf"/>
</dbReference>
<dbReference type="InterPro" id="IPR050364">
    <property type="entry name" value="Cytochrome_P450_fung"/>
</dbReference>
<dbReference type="InterPro" id="IPR002401">
    <property type="entry name" value="Cyt_P450_E_grp-I"/>
</dbReference>
<evidence type="ECO:0000256" key="9">
    <source>
        <dbReference type="RuleBase" id="RU000461"/>
    </source>
</evidence>
<accession>A0AAJ8BW49</accession>
<sequence>MSLLVRAITGLLGLLILKSFLTRKKFLAPLPPGPKPKPIIGNLLDLPSKGEADWLHWYKHKKIYGPISSVQVFGETLIIVNDARIAVELMEKRSVIHSDRPSLTFIEMFAITAPGSMRNNNDPRVRAERKLFYQQIGSNNSVARFNYIQEAEVGRFLVRVRDNPEGLQDHIRKQAAAIILKLAYGYSVVPHGDDPLVDLIGRAMGNFGAALVPGVWLVDFVPFLRHIPTWFPGATFARVAETFRESARAWNCQPYEFVRYQMSQKKHAPSYISGLIEEKGVPEPGSFDEVVMKWSAAAMYGGGSDTAALPSEPRKPYLITYQTISTMGGLFLAMVLYPDVQRKAQEEIDRVVGTDRLPGFDDRDNLPYINAMVKESLRWHSVLPMGVAHCSSEDDMCEGYFIPKGSQILPNQWAFTHDPDVYPDPMAFKPERFLATENHTPERDPHLLAFGFGRRICPGRTLADANIYLSIAQSLAVYRFTKAIKNGKEVDVEPKFLTGAISHVAPFEVGIKPRSQQHEALLQALEAKFPWEKGHAEELSQVKF</sequence>
<organism evidence="10">
    <name type="scientific">Aspergillus niger</name>
    <dbReference type="NCBI Taxonomy" id="5061"/>
    <lineage>
        <taxon>Eukaryota</taxon>
        <taxon>Fungi</taxon>
        <taxon>Dikarya</taxon>
        <taxon>Ascomycota</taxon>
        <taxon>Pezizomycotina</taxon>
        <taxon>Eurotiomycetes</taxon>
        <taxon>Eurotiomycetidae</taxon>
        <taxon>Eurotiales</taxon>
        <taxon>Aspergillaceae</taxon>
        <taxon>Aspergillus</taxon>
        <taxon>Aspergillus subgen. Circumdati</taxon>
    </lineage>
</organism>
<dbReference type="Pfam" id="PF00067">
    <property type="entry name" value="p450"/>
    <property type="match status" value="1"/>
</dbReference>
<comment type="cofactor">
    <cofactor evidence="1 8">
        <name>heme</name>
        <dbReference type="ChEBI" id="CHEBI:30413"/>
    </cofactor>
</comment>
<comment type="similarity">
    <text evidence="2 9">Belongs to the cytochrome P450 family.</text>
</comment>
<dbReference type="SUPFAM" id="SSF48264">
    <property type="entry name" value="Cytochrome P450"/>
    <property type="match status" value="1"/>
</dbReference>
<keyword evidence="4 8" id="KW-0479">Metal-binding</keyword>
<keyword evidence="6 8" id="KW-0408">Iron</keyword>
<evidence type="ECO:0000256" key="7">
    <source>
        <dbReference type="ARBA" id="ARBA00023033"/>
    </source>
</evidence>
<evidence type="ECO:0000256" key="1">
    <source>
        <dbReference type="ARBA" id="ARBA00001971"/>
    </source>
</evidence>
<feature type="non-terminal residue" evidence="10">
    <location>
        <position position="544"/>
    </location>
</feature>
<reference evidence="10" key="2">
    <citation type="submission" date="2025-08" db="UniProtKB">
        <authorList>
            <consortium name="RefSeq"/>
        </authorList>
    </citation>
    <scope>IDENTIFICATION</scope>
</reference>
<dbReference type="PROSITE" id="PS00086">
    <property type="entry name" value="CYTOCHROME_P450"/>
    <property type="match status" value="1"/>
</dbReference>
<dbReference type="KEGG" id="ang:An01g11880"/>
<evidence type="ECO:0000313" key="10">
    <source>
        <dbReference type="RefSeq" id="XP_059603345.1"/>
    </source>
</evidence>
<evidence type="ECO:0000256" key="4">
    <source>
        <dbReference type="ARBA" id="ARBA00022723"/>
    </source>
</evidence>